<protein>
    <recommendedName>
        <fullName evidence="3">Retrotransposon Copia-like N-terminal domain-containing protein</fullName>
    </recommendedName>
</protein>
<sequence>MPTLSITICCSTSPTASPTPIVTTESTSPTTSPTLIVTIQTELSTKLPLGFKLNGSNYAIWASMIELYATSQGKLGYLTRDSDAPDSKYP</sequence>
<comment type="caution">
    <text evidence="1">The sequence shown here is derived from an EMBL/GenBank/DDBJ whole genome shotgun (WGS) entry which is preliminary data.</text>
</comment>
<accession>A0AAD4WSX9</accession>
<dbReference type="AlphaFoldDB" id="A0AAD4WSX9"/>
<gene>
    <name evidence="1" type="ORF">L3X38_001650</name>
</gene>
<organism evidence="1 2">
    <name type="scientific">Prunus dulcis</name>
    <name type="common">Almond</name>
    <name type="synonym">Amygdalus dulcis</name>
    <dbReference type="NCBI Taxonomy" id="3755"/>
    <lineage>
        <taxon>Eukaryota</taxon>
        <taxon>Viridiplantae</taxon>
        <taxon>Streptophyta</taxon>
        <taxon>Embryophyta</taxon>
        <taxon>Tracheophyta</taxon>
        <taxon>Spermatophyta</taxon>
        <taxon>Magnoliopsida</taxon>
        <taxon>eudicotyledons</taxon>
        <taxon>Gunneridae</taxon>
        <taxon>Pentapetalae</taxon>
        <taxon>rosids</taxon>
        <taxon>fabids</taxon>
        <taxon>Rosales</taxon>
        <taxon>Rosaceae</taxon>
        <taxon>Amygdaloideae</taxon>
        <taxon>Amygdaleae</taxon>
        <taxon>Prunus</taxon>
    </lineage>
</organism>
<dbReference type="Proteomes" id="UP001054821">
    <property type="component" value="Chromosome 1"/>
</dbReference>
<evidence type="ECO:0008006" key="3">
    <source>
        <dbReference type="Google" id="ProtNLM"/>
    </source>
</evidence>
<evidence type="ECO:0000313" key="2">
    <source>
        <dbReference type="Proteomes" id="UP001054821"/>
    </source>
</evidence>
<evidence type="ECO:0000313" key="1">
    <source>
        <dbReference type="EMBL" id="KAI5348763.1"/>
    </source>
</evidence>
<keyword evidence="2" id="KW-1185">Reference proteome</keyword>
<name>A0AAD4WSX9_PRUDU</name>
<dbReference type="EMBL" id="JAJFAZ020000001">
    <property type="protein sequence ID" value="KAI5348763.1"/>
    <property type="molecule type" value="Genomic_DNA"/>
</dbReference>
<proteinExistence type="predicted"/>
<reference evidence="1 2" key="1">
    <citation type="journal article" date="2022" name="G3 (Bethesda)">
        <title>Whole-genome sequence and methylome profiling of the almond [Prunus dulcis (Mill.) D.A. Webb] cultivar 'Nonpareil'.</title>
        <authorList>
            <person name="D'Amico-Willman K.M."/>
            <person name="Ouma W.Z."/>
            <person name="Meulia T."/>
            <person name="Sideli G.M."/>
            <person name="Gradziel T.M."/>
            <person name="Fresnedo-Ramirez J."/>
        </authorList>
    </citation>
    <scope>NUCLEOTIDE SEQUENCE [LARGE SCALE GENOMIC DNA]</scope>
    <source>
        <strain evidence="1">Clone GOH B32 T37-40</strain>
    </source>
</reference>